<organism evidence="2 3">
    <name type="scientific">Pseudoneobacillus rhizosphaerae</name>
    <dbReference type="NCBI Taxonomy" id="2880968"/>
    <lineage>
        <taxon>Bacteria</taxon>
        <taxon>Bacillati</taxon>
        <taxon>Bacillota</taxon>
        <taxon>Bacilli</taxon>
        <taxon>Bacillales</taxon>
        <taxon>Bacillaceae</taxon>
        <taxon>Pseudoneobacillus</taxon>
    </lineage>
</organism>
<gene>
    <name evidence="2" type="ORF">NEOCIP111885_01285</name>
</gene>
<keyword evidence="1" id="KW-0472">Membrane</keyword>
<keyword evidence="1" id="KW-1133">Transmembrane helix</keyword>
<name>A0A9C7LA67_9BACI</name>
<evidence type="ECO:0000256" key="1">
    <source>
        <dbReference type="SAM" id="Phobius"/>
    </source>
</evidence>
<keyword evidence="3" id="KW-1185">Reference proteome</keyword>
<dbReference type="EMBL" id="CAKJTG010000006">
    <property type="protein sequence ID" value="CAG9607593.1"/>
    <property type="molecule type" value="Genomic_DNA"/>
</dbReference>
<accession>A0A9C7LA67</accession>
<feature type="transmembrane region" description="Helical" evidence="1">
    <location>
        <begin position="6"/>
        <end position="25"/>
    </location>
</feature>
<evidence type="ECO:0000313" key="2">
    <source>
        <dbReference type="EMBL" id="CAG9607593.1"/>
    </source>
</evidence>
<protein>
    <submittedName>
        <fullName evidence="2">Uncharacterized protein</fullName>
    </submittedName>
</protein>
<reference evidence="2" key="1">
    <citation type="submission" date="2021-10" db="EMBL/GenBank/DDBJ databases">
        <authorList>
            <person name="Criscuolo A."/>
        </authorList>
    </citation>
    <scope>NUCLEOTIDE SEQUENCE</scope>
    <source>
        <strain evidence="2">CIP111885</strain>
    </source>
</reference>
<proteinExistence type="predicted"/>
<dbReference type="AlphaFoldDB" id="A0A9C7LA67"/>
<dbReference type="Proteomes" id="UP000789845">
    <property type="component" value="Unassembled WGS sequence"/>
</dbReference>
<comment type="caution">
    <text evidence="2">The sequence shown here is derived from an EMBL/GenBank/DDBJ whole genome shotgun (WGS) entry which is preliminary data.</text>
</comment>
<dbReference type="RefSeq" id="WP_230495862.1">
    <property type="nucleotide sequence ID" value="NZ_CAKJTG010000006.1"/>
</dbReference>
<sequence length="81" mass="9643">MNLLVSLLFFIILSYYSFMLVQVLVKMKRKVVIPANAEEIVFIRNYPQKHVDFPTYSRQKFDLCFDGSICVHDVLNWIRNL</sequence>
<keyword evidence="1" id="KW-0812">Transmembrane</keyword>
<evidence type="ECO:0000313" key="3">
    <source>
        <dbReference type="Proteomes" id="UP000789845"/>
    </source>
</evidence>